<organism evidence="1 2">
    <name type="scientific">Oxynema aestuarii AP17</name>
    <dbReference type="NCBI Taxonomy" id="2064643"/>
    <lineage>
        <taxon>Bacteria</taxon>
        <taxon>Bacillati</taxon>
        <taxon>Cyanobacteriota</taxon>
        <taxon>Cyanophyceae</taxon>
        <taxon>Oscillatoriophycideae</taxon>
        <taxon>Oscillatoriales</taxon>
        <taxon>Oscillatoriaceae</taxon>
        <taxon>Oxynema</taxon>
        <taxon>Oxynema aestuarii</taxon>
    </lineage>
</organism>
<protein>
    <submittedName>
        <fullName evidence="1">Uncharacterized protein</fullName>
    </submittedName>
</protein>
<dbReference type="Proteomes" id="UP000500857">
    <property type="component" value="Chromosome"/>
</dbReference>
<dbReference type="EMBL" id="CP051167">
    <property type="protein sequence ID" value="QIZ69292.1"/>
    <property type="molecule type" value="Genomic_DNA"/>
</dbReference>
<reference evidence="1 2" key="1">
    <citation type="submission" date="2020-04" db="EMBL/GenBank/DDBJ databases">
        <authorList>
            <person name="Basu S."/>
            <person name="Maruthanayagam V."/>
            <person name="Chakraborty S."/>
            <person name="Pramanik A."/>
            <person name="Mukherjee J."/>
            <person name="Brink B."/>
        </authorList>
    </citation>
    <scope>NUCLEOTIDE SEQUENCE [LARGE SCALE GENOMIC DNA]</scope>
    <source>
        <strain evidence="1 2">AP17</strain>
    </source>
</reference>
<evidence type="ECO:0000313" key="2">
    <source>
        <dbReference type="Proteomes" id="UP000500857"/>
    </source>
</evidence>
<proteinExistence type="predicted"/>
<name>A0A6H1TRR8_9CYAN</name>
<sequence length="58" mass="6406">MNSIGQIWRSRSRAKAIAIAPPIRLPTFDPEPLGIPSASDFKGFTRAIDGSICDRNHR</sequence>
<dbReference type="AlphaFoldDB" id="A0A6H1TRR8"/>
<gene>
    <name evidence="1" type="ORF">HCG48_00720</name>
</gene>
<evidence type="ECO:0000313" key="1">
    <source>
        <dbReference type="EMBL" id="QIZ69292.1"/>
    </source>
</evidence>
<dbReference type="RefSeq" id="WP_168567449.1">
    <property type="nucleotide sequence ID" value="NZ_CP051167.1"/>
</dbReference>
<accession>A0A6H1TRR8</accession>
<keyword evidence="2" id="KW-1185">Reference proteome</keyword>
<dbReference type="KEGG" id="oxy:HCG48_00720"/>